<keyword evidence="8 15" id="KW-0732">Signal</keyword>
<dbReference type="InterPro" id="IPR036444">
    <property type="entry name" value="PLipase_A2_dom_sf"/>
</dbReference>
<dbReference type="GO" id="GO:0004623">
    <property type="term" value="F:phospholipase A2 activity"/>
    <property type="evidence" value="ECO:0000318"/>
    <property type="project" value="GO_Central"/>
</dbReference>
<dbReference type="STRING" id="29655.A0A0K9Q324"/>
<dbReference type="PROSITE" id="PS00118">
    <property type="entry name" value="PA2_HIS"/>
    <property type="match status" value="1"/>
</dbReference>
<dbReference type="InterPro" id="IPR001211">
    <property type="entry name" value="PLA2"/>
</dbReference>
<protein>
    <recommendedName>
        <fullName evidence="5">phospholipase A2</fullName>
        <ecNumber evidence="5">3.1.1.4</ecNumber>
    </recommendedName>
</protein>
<dbReference type="FunFam" id="1.20.90.10:FF:000005">
    <property type="entry name" value="Secretory phospholipase A2"/>
    <property type="match status" value="1"/>
</dbReference>
<evidence type="ECO:0000313" key="16">
    <source>
        <dbReference type="EMBL" id="KMZ75696.1"/>
    </source>
</evidence>
<dbReference type="InterPro" id="IPR033113">
    <property type="entry name" value="PLA2_histidine"/>
</dbReference>
<evidence type="ECO:0000256" key="13">
    <source>
        <dbReference type="ARBA" id="ARBA00023157"/>
    </source>
</evidence>
<dbReference type="GO" id="GO:0006644">
    <property type="term" value="P:phospholipid metabolic process"/>
    <property type="evidence" value="ECO:0007669"/>
    <property type="project" value="InterPro"/>
</dbReference>
<dbReference type="PANTHER" id="PTHR11716">
    <property type="entry name" value="PHOSPHOLIPASE A2 FAMILY MEMBER"/>
    <property type="match status" value="1"/>
</dbReference>
<dbReference type="CDD" id="cd04706">
    <property type="entry name" value="PLA2_plant"/>
    <property type="match status" value="1"/>
</dbReference>
<dbReference type="OMA" id="QTHDNCV"/>
<comment type="catalytic activity">
    <reaction evidence="1">
        <text>a 1,2-diacyl-sn-glycero-3-phosphocholine + H2O = a 1-acyl-sn-glycero-3-phosphocholine + a fatty acid + H(+)</text>
        <dbReference type="Rhea" id="RHEA:15801"/>
        <dbReference type="ChEBI" id="CHEBI:15377"/>
        <dbReference type="ChEBI" id="CHEBI:15378"/>
        <dbReference type="ChEBI" id="CHEBI:28868"/>
        <dbReference type="ChEBI" id="CHEBI:57643"/>
        <dbReference type="ChEBI" id="CHEBI:58168"/>
        <dbReference type="EC" id="3.1.1.4"/>
    </reaction>
</comment>
<keyword evidence="12" id="KW-0443">Lipid metabolism</keyword>
<comment type="subcellular location">
    <subcellularLocation>
        <location evidence="3">Secreted</location>
    </subcellularLocation>
</comment>
<keyword evidence="10" id="KW-0106">Calcium</keyword>
<reference evidence="17" key="1">
    <citation type="journal article" date="2016" name="Nature">
        <title>The genome of the seagrass Zostera marina reveals angiosperm adaptation to the sea.</title>
        <authorList>
            <person name="Olsen J.L."/>
            <person name="Rouze P."/>
            <person name="Verhelst B."/>
            <person name="Lin Y.-C."/>
            <person name="Bayer T."/>
            <person name="Collen J."/>
            <person name="Dattolo E."/>
            <person name="De Paoli E."/>
            <person name="Dittami S."/>
            <person name="Maumus F."/>
            <person name="Michel G."/>
            <person name="Kersting A."/>
            <person name="Lauritano C."/>
            <person name="Lohaus R."/>
            <person name="Toepel M."/>
            <person name="Tonon T."/>
            <person name="Vanneste K."/>
            <person name="Amirebrahimi M."/>
            <person name="Brakel J."/>
            <person name="Bostroem C."/>
            <person name="Chovatia M."/>
            <person name="Grimwood J."/>
            <person name="Jenkins J.W."/>
            <person name="Jueterbock A."/>
            <person name="Mraz A."/>
            <person name="Stam W.T."/>
            <person name="Tice H."/>
            <person name="Bornberg-Bauer E."/>
            <person name="Green P.J."/>
            <person name="Pearson G.A."/>
            <person name="Procaccini G."/>
            <person name="Duarte C.M."/>
            <person name="Schmutz J."/>
            <person name="Reusch T.B.H."/>
            <person name="Van de Peer Y."/>
        </authorList>
    </citation>
    <scope>NUCLEOTIDE SEQUENCE [LARGE SCALE GENOMIC DNA]</scope>
    <source>
        <strain evidence="17">cv. Finnish</strain>
    </source>
</reference>
<keyword evidence="11" id="KW-0442">Lipid degradation</keyword>
<evidence type="ECO:0000256" key="1">
    <source>
        <dbReference type="ARBA" id="ARBA00001604"/>
    </source>
</evidence>
<keyword evidence="17" id="KW-1185">Reference proteome</keyword>
<gene>
    <name evidence="16" type="ORF">ZOSMA_111G00460</name>
</gene>
<evidence type="ECO:0000256" key="10">
    <source>
        <dbReference type="ARBA" id="ARBA00022837"/>
    </source>
</evidence>
<feature type="chain" id="PRO_5005528506" description="phospholipase A2" evidence="15">
    <location>
        <begin position="25"/>
        <end position="154"/>
    </location>
</feature>
<dbReference type="GO" id="GO:0005509">
    <property type="term" value="F:calcium ion binding"/>
    <property type="evidence" value="ECO:0000318"/>
    <property type="project" value="GO_Central"/>
</dbReference>
<dbReference type="GO" id="GO:0016042">
    <property type="term" value="P:lipid catabolic process"/>
    <property type="evidence" value="ECO:0007669"/>
    <property type="project" value="UniProtKB-KW"/>
</dbReference>
<comment type="similarity">
    <text evidence="4">Belongs to the phospholipase A2 family.</text>
</comment>
<dbReference type="GO" id="GO:0050482">
    <property type="term" value="P:arachidonate secretion"/>
    <property type="evidence" value="ECO:0007669"/>
    <property type="project" value="InterPro"/>
</dbReference>
<comment type="caution">
    <text evidence="16">The sequence shown here is derived from an EMBL/GenBank/DDBJ whole genome shotgun (WGS) entry which is preliminary data.</text>
</comment>
<name>A0A0K9Q324_ZOSMR</name>
<dbReference type="PANTHER" id="PTHR11716:SF47">
    <property type="entry name" value="PHOSPHOLIPASE A2-ALPHA"/>
    <property type="match status" value="1"/>
</dbReference>
<dbReference type="GO" id="GO:0008289">
    <property type="term" value="F:lipid binding"/>
    <property type="evidence" value="ECO:0000318"/>
    <property type="project" value="GO_Central"/>
</dbReference>
<comment type="function">
    <text evidence="14">PA2 catalyzes the calcium-dependent hydrolysis of the 2-acyl groups in 3-sn-phosphoglycerides. Releases lysophospholipids (LPLs) and free fatty acids (FFAs) from membrane phospholipids in response to hormones and other external stimuli.</text>
</comment>
<evidence type="ECO:0000256" key="15">
    <source>
        <dbReference type="SAM" id="SignalP"/>
    </source>
</evidence>
<organism evidence="16 17">
    <name type="scientific">Zostera marina</name>
    <name type="common">Eelgrass</name>
    <dbReference type="NCBI Taxonomy" id="29655"/>
    <lineage>
        <taxon>Eukaryota</taxon>
        <taxon>Viridiplantae</taxon>
        <taxon>Streptophyta</taxon>
        <taxon>Embryophyta</taxon>
        <taxon>Tracheophyta</taxon>
        <taxon>Spermatophyta</taxon>
        <taxon>Magnoliopsida</taxon>
        <taxon>Liliopsida</taxon>
        <taxon>Zosteraceae</taxon>
        <taxon>Zostera</taxon>
    </lineage>
</organism>
<dbReference type="EMBL" id="LFYR01000129">
    <property type="protein sequence ID" value="KMZ75696.1"/>
    <property type="molecule type" value="Genomic_DNA"/>
</dbReference>
<feature type="signal peptide" evidence="15">
    <location>
        <begin position="1"/>
        <end position="24"/>
    </location>
</feature>
<evidence type="ECO:0000313" key="17">
    <source>
        <dbReference type="Proteomes" id="UP000036987"/>
    </source>
</evidence>
<keyword evidence="13" id="KW-1015">Disulfide bond</keyword>
<dbReference type="AlphaFoldDB" id="A0A0K9Q324"/>
<accession>A0A0K9Q324</accession>
<evidence type="ECO:0000256" key="11">
    <source>
        <dbReference type="ARBA" id="ARBA00022963"/>
    </source>
</evidence>
<dbReference type="GO" id="GO:0005576">
    <property type="term" value="C:extracellular region"/>
    <property type="evidence" value="ECO:0007669"/>
    <property type="project" value="UniProtKB-SubCell"/>
</dbReference>
<keyword evidence="9" id="KW-0378">Hydrolase</keyword>
<dbReference type="Proteomes" id="UP000036987">
    <property type="component" value="Unassembled WGS sequence"/>
</dbReference>
<evidence type="ECO:0000256" key="5">
    <source>
        <dbReference type="ARBA" id="ARBA00013278"/>
    </source>
</evidence>
<evidence type="ECO:0000256" key="4">
    <source>
        <dbReference type="ARBA" id="ARBA00007056"/>
    </source>
</evidence>
<evidence type="ECO:0000256" key="2">
    <source>
        <dbReference type="ARBA" id="ARBA00001913"/>
    </source>
</evidence>
<evidence type="ECO:0000256" key="8">
    <source>
        <dbReference type="ARBA" id="ARBA00022729"/>
    </source>
</evidence>
<sequence length="154" mass="16698">MEKPYSIPIPILLLLLLISPPSAALNFGLEQTSSDDEMAFTVSRECSRTCESKYCAVPPLLRYGKYCGLLYSGCPGEEPCDGLDDCCKTHDACVGSKNNDYLNVDCNQNFLNCINDFKKSGQPTFHGNTCSVPVVVDVISVIIEAAIVAGKIVH</sequence>
<evidence type="ECO:0000256" key="6">
    <source>
        <dbReference type="ARBA" id="ARBA00022525"/>
    </source>
</evidence>
<evidence type="ECO:0000256" key="12">
    <source>
        <dbReference type="ARBA" id="ARBA00023098"/>
    </source>
</evidence>
<evidence type="ECO:0000256" key="9">
    <source>
        <dbReference type="ARBA" id="ARBA00022801"/>
    </source>
</evidence>
<keyword evidence="6" id="KW-0964">Secreted</keyword>
<comment type="cofactor">
    <cofactor evidence="2">
        <name>Ca(2+)</name>
        <dbReference type="ChEBI" id="CHEBI:29108"/>
    </cofactor>
</comment>
<dbReference type="Gene3D" id="1.20.90.10">
    <property type="entry name" value="Phospholipase A2 domain"/>
    <property type="match status" value="1"/>
</dbReference>
<keyword evidence="7" id="KW-0479">Metal-binding</keyword>
<dbReference type="EC" id="3.1.1.4" evidence="5"/>
<evidence type="ECO:0000256" key="7">
    <source>
        <dbReference type="ARBA" id="ARBA00022723"/>
    </source>
</evidence>
<dbReference type="OrthoDB" id="1932081at2759"/>
<dbReference type="SUPFAM" id="SSF48619">
    <property type="entry name" value="Phospholipase A2, PLA2"/>
    <property type="match status" value="1"/>
</dbReference>
<evidence type="ECO:0000256" key="3">
    <source>
        <dbReference type="ARBA" id="ARBA00004613"/>
    </source>
</evidence>
<evidence type="ECO:0000256" key="14">
    <source>
        <dbReference type="ARBA" id="ARBA00059871"/>
    </source>
</evidence>
<proteinExistence type="inferred from homology"/>